<feature type="transmembrane region" description="Helical" evidence="1">
    <location>
        <begin position="109"/>
        <end position="127"/>
    </location>
</feature>
<reference evidence="3 4" key="1">
    <citation type="submission" date="2024-10" db="EMBL/GenBank/DDBJ databases">
        <title>The Natural Products Discovery Center: Release of the First 8490 Sequenced Strains for Exploring Actinobacteria Biosynthetic Diversity.</title>
        <authorList>
            <person name="Kalkreuter E."/>
            <person name="Kautsar S.A."/>
            <person name="Yang D."/>
            <person name="Bader C.D."/>
            <person name="Teijaro C.N."/>
            <person name="Fluegel L."/>
            <person name="Davis C.M."/>
            <person name="Simpson J.R."/>
            <person name="Lauterbach L."/>
            <person name="Steele A.D."/>
            <person name="Gui C."/>
            <person name="Meng S."/>
            <person name="Li G."/>
            <person name="Viehrig K."/>
            <person name="Ye F."/>
            <person name="Su P."/>
            <person name="Kiefer A.F."/>
            <person name="Nichols A."/>
            <person name="Cepeda A.J."/>
            <person name="Yan W."/>
            <person name="Fan B."/>
            <person name="Jiang Y."/>
            <person name="Adhikari A."/>
            <person name="Zheng C.-J."/>
            <person name="Schuster L."/>
            <person name="Cowan T.M."/>
            <person name="Smanski M.J."/>
            <person name="Chevrette M.G."/>
            <person name="De Carvalho L.P.S."/>
            <person name="Shen B."/>
        </authorList>
    </citation>
    <scope>NUCLEOTIDE SEQUENCE [LARGE SCALE GENOMIC DNA]</scope>
    <source>
        <strain evidence="3 4">NPDC049503</strain>
    </source>
</reference>
<evidence type="ECO:0000259" key="2">
    <source>
        <dbReference type="Pfam" id="PF23636"/>
    </source>
</evidence>
<feature type="transmembrane region" description="Helical" evidence="1">
    <location>
        <begin position="87"/>
        <end position="103"/>
    </location>
</feature>
<keyword evidence="1" id="KW-0472">Membrane</keyword>
<dbReference type="RefSeq" id="WP_101786636.1">
    <property type="nucleotide sequence ID" value="NZ_JBITMB010000005.1"/>
</dbReference>
<name>A0ABW8A8F7_9ACTN</name>
<feature type="transmembrane region" description="Helical" evidence="1">
    <location>
        <begin position="60"/>
        <end position="80"/>
    </location>
</feature>
<proteinExistence type="predicted"/>
<accession>A0ABW8A8F7</accession>
<evidence type="ECO:0000313" key="3">
    <source>
        <dbReference type="EMBL" id="MFI7442797.1"/>
    </source>
</evidence>
<evidence type="ECO:0000313" key="4">
    <source>
        <dbReference type="Proteomes" id="UP001612928"/>
    </source>
</evidence>
<evidence type="ECO:0000256" key="1">
    <source>
        <dbReference type="SAM" id="Phobius"/>
    </source>
</evidence>
<gene>
    <name evidence="3" type="ORF">ACIBP5_22745</name>
</gene>
<organism evidence="3 4">
    <name type="scientific">Nonomuraea indica</name>
    <dbReference type="NCBI Taxonomy" id="1581193"/>
    <lineage>
        <taxon>Bacteria</taxon>
        <taxon>Bacillati</taxon>
        <taxon>Actinomycetota</taxon>
        <taxon>Actinomycetes</taxon>
        <taxon>Streptosporangiales</taxon>
        <taxon>Streptosporangiaceae</taxon>
        <taxon>Nonomuraea</taxon>
    </lineage>
</organism>
<dbReference type="Proteomes" id="UP001612928">
    <property type="component" value="Unassembled WGS sequence"/>
</dbReference>
<keyword evidence="1" id="KW-0812">Transmembrane</keyword>
<sequence>MTYQARQQHVTGWVGWVWFAGIILILSGLFNAISGLYAIFHRDVYIQAAGSLLVFDLTGWGWIHLLLGLALIATGIAVSVGQTWARAVAVVLVMLNALTQLIWISVNPWWSLAVIAVDVLVLYALIVHGREAKEFSG</sequence>
<keyword evidence="4" id="KW-1185">Reference proteome</keyword>
<dbReference type="Pfam" id="PF23636">
    <property type="entry name" value="DUF7144"/>
    <property type="match status" value="1"/>
</dbReference>
<protein>
    <recommendedName>
        <fullName evidence="2">DUF7144 domain-containing protein</fullName>
    </recommendedName>
</protein>
<dbReference type="InterPro" id="IPR055568">
    <property type="entry name" value="DUF7144"/>
</dbReference>
<dbReference type="EMBL" id="JBITMB010000005">
    <property type="protein sequence ID" value="MFI7442797.1"/>
    <property type="molecule type" value="Genomic_DNA"/>
</dbReference>
<feature type="domain" description="DUF7144" evidence="2">
    <location>
        <begin position="16"/>
        <end position="130"/>
    </location>
</feature>
<comment type="caution">
    <text evidence="3">The sequence shown here is derived from an EMBL/GenBank/DDBJ whole genome shotgun (WGS) entry which is preliminary data.</text>
</comment>
<feature type="transmembrane region" description="Helical" evidence="1">
    <location>
        <begin position="12"/>
        <end position="40"/>
    </location>
</feature>
<keyword evidence="1" id="KW-1133">Transmembrane helix</keyword>